<accession>A0AAW0GYP0</accession>
<proteinExistence type="predicted"/>
<organism evidence="2 3">
    <name type="scientific">Cerrena zonata</name>
    <dbReference type="NCBI Taxonomy" id="2478898"/>
    <lineage>
        <taxon>Eukaryota</taxon>
        <taxon>Fungi</taxon>
        <taxon>Dikarya</taxon>
        <taxon>Basidiomycota</taxon>
        <taxon>Agaricomycotina</taxon>
        <taxon>Agaricomycetes</taxon>
        <taxon>Polyporales</taxon>
        <taxon>Cerrenaceae</taxon>
        <taxon>Cerrena</taxon>
    </lineage>
</organism>
<feature type="region of interest" description="Disordered" evidence="1">
    <location>
        <begin position="160"/>
        <end position="180"/>
    </location>
</feature>
<evidence type="ECO:0000313" key="2">
    <source>
        <dbReference type="EMBL" id="KAK7696213.1"/>
    </source>
</evidence>
<evidence type="ECO:0000313" key="3">
    <source>
        <dbReference type="Proteomes" id="UP001385951"/>
    </source>
</evidence>
<name>A0AAW0GYP0_9APHY</name>
<feature type="compositionally biased region" description="Basic and acidic residues" evidence="1">
    <location>
        <begin position="160"/>
        <end position="178"/>
    </location>
</feature>
<feature type="region of interest" description="Disordered" evidence="1">
    <location>
        <begin position="1"/>
        <end position="56"/>
    </location>
</feature>
<keyword evidence="3" id="KW-1185">Reference proteome</keyword>
<evidence type="ECO:0000256" key="1">
    <source>
        <dbReference type="SAM" id="MobiDB-lite"/>
    </source>
</evidence>
<dbReference type="EMBL" id="JASBNA010000001">
    <property type="protein sequence ID" value="KAK7696213.1"/>
    <property type="molecule type" value="Genomic_DNA"/>
</dbReference>
<feature type="compositionally biased region" description="Basic and acidic residues" evidence="1">
    <location>
        <begin position="1"/>
        <end position="17"/>
    </location>
</feature>
<sequence>MAWQMREYDDQTYRPDSQDETQSDTYYADVGSQIDELYDGPASASSRPTRKAASDAEAKMTPFFAGGGALDTQTTDTQWEASLEFTREQFDVLSSRFEWRNGRFYASEGEPVDVTHAFDPVSPYVTPATPGDTRAQVSPNVLHGDVTPVDVVKEELGDCVSEKNDGNKENIPPNEEHPSSLNDTLRLLLETMQQGITYHERSAKVLWEHANMASETAALMRTTLRPAILALYSDRTSVRRSREDEDHEVVASMANASGRARDVENPAKRARRSVS</sequence>
<dbReference type="AlphaFoldDB" id="A0AAW0GYP0"/>
<dbReference type="Proteomes" id="UP001385951">
    <property type="component" value="Unassembled WGS sequence"/>
</dbReference>
<reference evidence="2 3" key="1">
    <citation type="submission" date="2022-09" db="EMBL/GenBank/DDBJ databases">
        <authorList>
            <person name="Palmer J.M."/>
        </authorList>
    </citation>
    <scope>NUCLEOTIDE SEQUENCE [LARGE SCALE GENOMIC DNA]</scope>
    <source>
        <strain evidence="2 3">DSM 7382</strain>
    </source>
</reference>
<feature type="region of interest" description="Disordered" evidence="1">
    <location>
        <begin position="240"/>
        <end position="275"/>
    </location>
</feature>
<gene>
    <name evidence="2" type="ORF">QCA50_000866</name>
</gene>
<comment type="caution">
    <text evidence="2">The sequence shown here is derived from an EMBL/GenBank/DDBJ whole genome shotgun (WGS) entry which is preliminary data.</text>
</comment>
<protein>
    <submittedName>
        <fullName evidence="2">Uncharacterized protein</fullName>
    </submittedName>
</protein>